<sequence>MNNYHQERSRIIQQHREEVRALEKEIKNKKGILKQQYQKNLEAVLKRQEEELQKFEAKYNYKTTKIKPSSRSTVCDTNIKPITLHEEKQWSSLSKTELESECRLRGLNSKGSREDLVTRLYIFTTDQKSKANKNSDNSNMEIISNNNIKNDNISTQYTTFTAPPNINFSDAGGTGKRKGKFTKRKVDHRKQGQHKQDSWAAFCARNSIPRKTNKELDSESEDQNNESSEENNSESNSDHIIIDEEERARQRKREAVMAKALEKILTNISSCTDDGITMDDLMDQLAKLNIRNFRPELLGYKTSEDWIVAQPKKLLVYDIKNKRIYPPGFNLESDEGSKHLDDDFI</sequence>
<dbReference type="InterPro" id="IPR036361">
    <property type="entry name" value="SAP_dom_sf"/>
</dbReference>
<dbReference type="VEuPathDB" id="CryptoDB:cand_023230"/>
<reference evidence="4 5" key="1">
    <citation type="submission" date="2016-10" db="EMBL/GenBank/DDBJ databases">
        <title>Reductive evolution of mitochondrial metabolism and differential evolution of invasion-related proteins in Cryptosporidium.</title>
        <authorList>
            <person name="Liu S."/>
            <person name="Roellig D.M."/>
            <person name="Guo Y."/>
            <person name="Li N."/>
            <person name="Frace M.A."/>
            <person name="Tang K."/>
            <person name="Zhang L."/>
            <person name="Feng Y."/>
            <person name="Xiao L."/>
        </authorList>
    </citation>
    <scope>NUCLEOTIDE SEQUENCE [LARGE SCALE GENOMIC DNA]</scope>
    <source>
        <strain evidence="4">30847</strain>
    </source>
</reference>
<gene>
    <name evidence="4" type="ORF">cand_023230</name>
</gene>
<feature type="coiled-coil region" evidence="1">
    <location>
        <begin position="5"/>
        <end position="65"/>
    </location>
</feature>
<protein>
    <recommendedName>
        <fullName evidence="3">SAP domain-containing protein</fullName>
    </recommendedName>
</protein>
<evidence type="ECO:0000259" key="3">
    <source>
        <dbReference type="PROSITE" id="PS50800"/>
    </source>
</evidence>
<evidence type="ECO:0000256" key="2">
    <source>
        <dbReference type="SAM" id="MobiDB-lite"/>
    </source>
</evidence>
<dbReference type="GeneID" id="92366507"/>
<evidence type="ECO:0000313" key="5">
    <source>
        <dbReference type="Proteomes" id="UP000186804"/>
    </source>
</evidence>
<feature type="region of interest" description="Disordered" evidence="2">
    <location>
        <begin position="161"/>
        <end position="242"/>
    </location>
</feature>
<dbReference type="Proteomes" id="UP000186804">
    <property type="component" value="Unassembled WGS sequence"/>
</dbReference>
<dbReference type="InterPro" id="IPR003034">
    <property type="entry name" value="SAP_dom"/>
</dbReference>
<feature type="compositionally biased region" description="Acidic residues" evidence="2">
    <location>
        <begin position="218"/>
        <end position="232"/>
    </location>
</feature>
<feature type="compositionally biased region" description="Basic residues" evidence="2">
    <location>
        <begin position="175"/>
        <end position="193"/>
    </location>
</feature>
<dbReference type="OrthoDB" id="343334at2759"/>
<dbReference type="Pfam" id="PF02037">
    <property type="entry name" value="SAP"/>
    <property type="match status" value="1"/>
</dbReference>
<dbReference type="PROSITE" id="PS50800">
    <property type="entry name" value="SAP"/>
    <property type="match status" value="1"/>
</dbReference>
<dbReference type="AlphaFoldDB" id="A0A1J4MVA0"/>
<accession>A0A1J4MVA0</accession>
<dbReference type="Gene3D" id="1.10.720.30">
    <property type="entry name" value="SAP domain"/>
    <property type="match status" value="1"/>
</dbReference>
<feature type="domain" description="SAP" evidence="3">
    <location>
        <begin position="90"/>
        <end position="124"/>
    </location>
</feature>
<keyword evidence="1" id="KW-0175">Coiled coil</keyword>
<keyword evidence="5" id="KW-1185">Reference proteome</keyword>
<comment type="caution">
    <text evidence="4">The sequence shown here is derived from an EMBL/GenBank/DDBJ whole genome shotgun (WGS) entry which is preliminary data.</text>
</comment>
<dbReference type="EMBL" id="LRBS01000048">
    <property type="protein sequence ID" value="OII76980.1"/>
    <property type="molecule type" value="Genomic_DNA"/>
</dbReference>
<evidence type="ECO:0000256" key="1">
    <source>
        <dbReference type="SAM" id="Coils"/>
    </source>
</evidence>
<name>A0A1J4MVA0_9CRYT</name>
<dbReference type="RefSeq" id="XP_067068826.1">
    <property type="nucleotide sequence ID" value="XM_067212553.1"/>
</dbReference>
<proteinExistence type="predicted"/>
<evidence type="ECO:0000313" key="4">
    <source>
        <dbReference type="EMBL" id="OII76980.1"/>
    </source>
</evidence>
<organism evidence="4 5">
    <name type="scientific">Cryptosporidium andersoni</name>
    <dbReference type="NCBI Taxonomy" id="117008"/>
    <lineage>
        <taxon>Eukaryota</taxon>
        <taxon>Sar</taxon>
        <taxon>Alveolata</taxon>
        <taxon>Apicomplexa</taxon>
        <taxon>Conoidasida</taxon>
        <taxon>Coccidia</taxon>
        <taxon>Eucoccidiorida</taxon>
        <taxon>Eimeriorina</taxon>
        <taxon>Cryptosporidiidae</taxon>
        <taxon>Cryptosporidium</taxon>
    </lineage>
</organism>